<gene>
    <name evidence="1" type="ORF">GAB14E_1225</name>
</gene>
<protein>
    <submittedName>
        <fullName evidence="1">Uncharacterized protein</fullName>
    </submittedName>
</protein>
<comment type="caution">
    <text evidence="1">The sequence shown here is derived from an EMBL/GenBank/DDBJ whole genome shotgun (WGS) entry which is preliminary data.</text>
</comment>
<evidence type="ECO:0000313" key="2">
    <source>
        <dbReference type="Proteomes" id="UP000029868"/>
    </source>
</evidence>
<organism evidence="1 2">
    <name type="scientific">Colwellia psychrerythraea</name>
    <name type="common">Vibrio psychroerythus</name>
    <dbReference type="NCBI Taxonomy" id="28229"/>
    <lineage>
        <taxon>Bacteria</taxon>
        <taxon>Pseudomonadati</taxon>
        <taxon>Pseudomonadota</taxon>
        <taxon>Gammaproteobacteria</taxon>
        <taxon>Alteromonadales</taxon>
        <taxon>Colwelliaceae</taxon>
        <taxon>Colwellia</taxon>
    </lineage>
</organism>
<name>A0A099L486_COLPS</name>
<accession>A0A099L486</accession>
<proteinExistence type="predicted"/>
<reference evidence="1 2" key="1">
    <citation type="submission" date="2014-08" db="EMBL/GenBank/DDBJ databases">
        <title>Genomic and Phenotypic Diversity of Colwellia psychrerythraea strains from Disparate Marine Basins.</title>
        <authorList>
            <person name="Techtmann S.M."/>
            <person name="Stelling S.C."/>
            <person name="Utturkar S.M."/>
            <person name="Alshibli N."/>
            <person name="Harris A."/>
            <person name="Brown S.D."/>
            <person name="Hazen T.C."/>
        </authorList>
    </citation>
    <scope>NUCLEOTIDE SEQUENCE [LARGE SCALE GENOMIC DNA]</scope>
    <source>
        <strain evidence="1 2">GAB14E</strain>
    </source>
</reference>
<dbReference type="Proteomes" id="UP000029868">
    <property type="component" value="Unassembled WGS sequence"/>
</dbReference>
<sequence>MTVTETITLKDTIATKAEQITALALVAQAGSIEELTIDKIESLFSLFIYRLILQTLQIKLIIHS</sequence>
<evidence type="ECO:0000313" key="1">
    <source>
        <dbReference type="EMBL" id="KGJ97636.1"/>
    </source>
</evidence>
<dbReference type="EMBL" id="JQEC01000002">
    <property type="protein sequence ID" value="KGJ97636.1"/>
    <property type="molecule type" value="Genomic_DNA"/>
</dbReference>
<dbReference type="PATRIC" id="fig|28229.3.peg.382"/>
<dbReference type="AlphaFoldDB" id="A0A099L486"/>
<dbReference type="RefSeq" id="WP_033080473.1">
    <property type="nucleotide sequence ID" value="NZ_JQEC01000002.1"/>
</dbReference>